<gene>
    <name evidence="4" type="ORF">D0869_09820</name>
</gene>
<evidence type="ECO:0000256" key="2">
    <source>
        <dbReference type="SAM" id="MobiDB-lite"/>
    </source>
</evidence>
<feature type="compositionally biased region" description="Low complexity" evidence="2">
    <location>
        <begin position="109"/>
        <end position="118"/>
    </location>
</feature>
<comment type="caution">
    <text evidence="4">The sequence shown here is derived from an EMBL/GenBank/DDBJ whole genome shotgun (WGS) entry which is preliminary data.</text>
</comment>
<name>A0A3M6WG40_HORWE</name>
<feature type="region of interest" description="Disordered" evidence="2">
    <location>
        <begin position="297"/>
        <end position="418"/>
    </location>
</feature>
<evidence type="ECO:0000259" key="3">
    <source>
        <dbReference type="PROSITE" id="PS51471"/>
    </source>
</evidence>
<protein>
    <recommendedName>
        <fullName evidence="3">Fe2OG dioxygenase domain-containing protein</fullName>
    </recommendedName>
</protein>
<dbReference type="AlphaFoldDB" id="A0A3M6WG40"/>
<dbReference type="OrthoDB" id="2163491at2759"/>
<feature type="compositionally biased region" description="Basic residues" evidence="2">
    <location>
        <begin position="360"/>
        <end position="371"/>
    </location>
</feature>
<dbReference type="InterPro" id="IPR037151">
    <property type="entry name" value="AlkB-like_sf"/>
</dbReference>
<dbReference type="GO" id="GO:0051747">
    <property type="term" value="F:cytosine C-5 DNA demethylase activity"/>
    <property type="evidence" value="ECO:0007669"/>
    <property type="project" value="TreeGrafter"/>
</dbReference>
<dbReference type="Gene3D" id="2.30.280.10">
    <property type="entry name" value="SRA-YDG"/>
    <property type="match status" value="1"/>
</dbReference>
<dbReference type="InterPro" id="IPR032852">
    <property type="entry name" value="ALKBH2"/>
</dbReference>
<feature type="compositionally biased region" description="Acidic residues" evidence="2">
    <location>
        <begin position="340"/>
        <end position="349"/>
    </location>
</feature>
<dbReference type="InterPro" id="IPR036987">
    <property type="entry name" value="SRA-YDG_sf"/>
</dbReference>
<feature type="compositionally biased region" description="Basic residues" evidence="2">
    <location>
        <begin position="316"/>
        <end position="325"/>
    </location>
</feature>
<feature type="compositionally biased region" description="Basic residues" evidence="2">
    <location>
        <begin position="89"/>
        <end position="100"/>
    </location>
</feature>
<feature type="region of interest" description="Disordered" evidence="2">
    <location>
        <begin position="853"/>
        <end position="895"/>
    </location>
</feature>
<reference evidence="4 5" key="1">
    <citation type="journal article" date="2018" name="BMC Genomics">
        <title>Genomic evidence for intraspecific hybridization in a clonal and extremely halotolerant yeast.</title>
        <authorList>
            <person name="Gostincar C."/>
            <person name="Stajich J.E."/>
            <person name="Zupancic J."/>
            <person name="Zalar P."/>
            <person name="Gunde-Cimerman N."/>
        </authorList>
    </citation>
    <scope>NUCLEOTIDE SEQUENCE [LARGE SCALE GENOMIC DNA]</scope>
    <source>
        <strain evidence="4 5">EXF-6656</strain>
    </source>
</reference>
<feature type="region of interest" description="Disordered" evidence="2">
    <location>
        <begin position="1"/>
        <end position="30"/>
    </location>
</feature>
<feature type="binding site" evidence="1">
    <location>
        <position position="973"/>
    </location>
    <ligand>
        <name>2-oxoglutarate</name>
        <dbReference type="ChEBI" id="CHEBI:16810"/>
    </ligand>
</feature>
<dbReference type="InterPro" id="IPR005123">
    <property type="entry name" value="Oxoglu/Fe-dep_dioxygenase_dom"/>
</dbReference>
<evidence type="ECO:0000313" key="5">
    <source>
        <dbReference type="Proteomes" id="UP000281245"/>
    </source>
</evidence>
<evidence type="ECO:0000313" key="4">
    <source>
        <dbReference type="EMBL" id="RMX77523.1"/>
    </source>
</evidence>
<evidence type="ECO:0000256" key="1">
    <source>
        <dbReference type="PIRSR" id="PIRSR632852-1"/>
    </source>
</evidence>
<sequence>MVFDISLYQDAPRRSGRNIGRGDDSTPRTQAEVFKELNEDCHDRDLSLKKERAEKKRRREVSFGEDDADSIQVASTRKGRGRGGSSGRRGGRRKAGRVGGRRVGERVVGGEAESSVEGNGLQQLAQGGEDGLQAVEHAAEEQVSSADNDGSVGDVVVRAIDIGRAGAEQASRSSMDIQQSGLQSPESSFARTIAACFILHPDSIQYEDGTWDRVGTESRIPSPPSMESQATDVANDHQDEATTRISGQQVEKGLIEPQTAHTSAEAMPATTNDGQNEEGELANRVHDMVMSTLPVPLFPSLTPPQAQNTPCANTTRRGRNVRRPKLFNGLQDTPSSDTEAALEFEEEVALPETPEVALQKRQRNPSTRKRAASTGTEAPATIKRLKSLNTPSAPTPRRRSSAVAKKTPPQSPESPSKVIKLPVAQLPPTPPSSTASNRLDAISDFDEETLVLSKTLTHREPITSKPAPQGQPRVWADSRQALCETVPYFKKPQGGCHQNDGHVYAFLFDGVGHCREYMDSDVIIARAGGGMESDSSSGTMMQAKDQTMKEAQVVAMLNDAQLQNPLIVICGNKNTGAPTKMPHKYNVLGWYKPIAVWAEKTAGKSKKNWITIKYRMERLRSQEPAWHAPVGARAHHPSEAGELVKSTCASCRQCYPQIYLESWMCLNSSCDRFWRLGNGQEAPSGALTYNPAYLLHRTPWPVEEEPFDVRPRMPESGKVIGDTLTYINTRGIVCPNCGRCNPRYRFSGWVCDNQHCDWEGLKVNHQAIIPSALHQATDTFGDGPSLGRNRHDPSVSVNVSYTHGYKIFTYTVEGIKGRFFHAVANGRINREWQGPDDMFAALQTEDMRLERRRFNSEKLSGSKDKEVQRAPPRSEVQGQLPSPPNDGPGGDEANELGAIQKPEADVGDFMMAFSMNYGMPYKFVASGASKPFEESPWPVQACRSRLNWAQRMFLPNSGSGSDDEFNEELIFAYMEGQKIEYHDDGEEGLGPRIATLSLGGKAKMYLRTKSKHFVGCSKTGVFTPDRPVPGGIEGKEMDERRLAAWNELQTLKGTDRAAYSRRLKEIPKELGLHSKKGKPGPDLVSVTLNHGDIVLMEGYDIQKYLEHKVVPDAHLRFALTCRVVLENHLKPGERPGYAVGPDTYGYDGGNLV</sequence>
<dbReference type="InterPro" id="IPR027450">
    <property type="entry name" value="AlkB-like"/>
</dbReference>
<dbReference type="SUPFAM" id="SSF51197">
    <property type="entry name" value="Clavaminate synthase-like"/>
    <property type="match status" value="1"/>
</dbReference>
<feature type="region of interest" description="Disordered" evidence="2">
    <location>
        <begin position="49"/>
        <end position="119"/>
    </location>
</feature>
<feature type="compositionally biased region" description="Basic and acidic residues" evidence="2">
    <location>
        <begin position="853"/>
        <end position="868"/>
    </location>
</feature>
<dbReference type="Gene3D" id="2.60.120.590">
    <property type="entry name" value="Alpha-ketoglutarate-dependent dioxygenase AlkB-like"/>
    <property type="match status" value="1"/>
</dbReference>
<dbReference type="GO" id="GO:0008198">
    <property type="term" value="F:ferrous iron binding"/>
    <property type="evidence" value="ECO:0007669"/>
    <property type="project" value="TreeGrafter"/>
</dbReference>
<dbReference type="PANTHER" id="PTHR31573:SF4">
    <property type="entry name" value="FE2OG DIOXYGENASE DOMAIN-CONTAINING PROTEIN"/>
    <property type="match status" value="1"/>
</dbReference>
<dbReference type="PANTHER" id="PTHR31573">
    <property type="entry name" value="ALPHA-KETOGLUTARATE-DEPENDENT DIOXYGENASE ALKB HOMOLOG 2"/>
    <property type="match status" value="1"/>
</dbReference>
<accession>A0A3M6WG40</accession>
<feature type="binding site" evidence="1">
    <location>
        <position position="982"/>
    </location>
    <ligand>
        <name>2-oxoglutarate</name>
        <dbReference type="ChEBI" id="CHEBI:16810"/>
    </ligand>
</feature>
<feature type="compositionally biased region" description="Polar residues" evidence="2">
    <location>
        <begin position="303"/>
        <end position="315"/>
    </location>
</feature>
<dbReference type="EMBL" id="QWIJ01000951">
    <property type="protein sequence ID" value="RMX77523.1"/>
    <property type="molecule type" value="Genomic_DNA"/>
</dbReference>
<dbReference type="GO" id="GO:0006307">
    <property type="term" value="P:DNA alkylation repair"/>
    <property type="evidence" value="ECO:0007669"/>
    <property type="project" value="TreeGrafter"/>
</dbReference>
<proteinExistence type="predicted"/>
<organism evidence="4 5">
    <name type="scientific">Hortaea werneckii</name>
    <name type="common">Black yeast</name>
    <name type="synonym">Cladosporium werneckii</name>
    <dbReference type="NCBI Taxonomy" id="91943"/>
    <lineage>
        <taxon>Eukaryota</taxon>
        <taxon>Fungi</taxon>
        <taxon>Dikarya</taxon>
        <taxon>Ascomycota</taxon>
        <taxon>Pezizomycotina</taxon>
        <taxon>Dothideomycetes</taxon>
        <taxon>Dothideomycetidae</taxon>
        <taxon>Mycosphaerellales</taxon>
        <taxon>Teratosphaeriaceae</taxon>
        <taxon>Hortaea</taxon>
    </lineage>
</organism>
<dbReference type="Pfam" id="PF13532">
    <property type="entry name" value="2OG-FeII_Oxy_2"/>
    <property type="match status" value="1"/>
</dbReference>
<feature type="domain" description="Fe2OG dioxygenase" evidence="3">
    <location>
        <begin position="964"/>
        <end position="1125"/>
    </location>
</feature>
<dbReference type="Proteomes" id="UP000281245">
    <property type="component" value="Unassembled WGS sequence"/>
</dbReference>
<dbReference type="PROSITE" id="PS51471">
    <property type="entry name" value="FE2OG_OXY"/>
    <property type="match status" value="1"/>
</dbReference>
<dbReference type="GO" id="GO:0035516">
    <property type="term" value="F:broad specificity oxidative DNA demethylase activity"/>
    <property type="evidence" value="ECO:0007669"/>
    <property type="project" value="TreeGrafter"/>
</dbReference>